<proteinExistence type="inferred from homology"/>
<organism evidence="17 18">
    <name type="scientific">Salicibibacter halophilus</name>
    <dbReference type="NCBI Taxonomy" id="2502791"/>
    <lineage>
        <taxon>Bacteria</taxon>
        <taxon>Bacillati</taxon>
        <taxon>Bacillota</taxon>
        <taxon>Bacilli</taxon>
        <taxon>Bacillales</taxon>
        <taxon>Bacillaceae</taxon>
        <taxon>Salicibibacter</taxon>
    </lineage>
</organism>
<sequence>MTAKWEKGEGNQGVLTVEVGADEFKSALDQAFEKVKKDVSIPGFRKGKVPRKLFEQRFGVESLYQDAVDIVLPSAYSNAVEEAGIEPVDQPEIDIEEIEKDKPLVFTATVEVKPEVELGQYKGLEIEEFDTSVSEEDVEEEMEKLREQHADLVVTEDAAQDGDTVVFDFKGFVDGEAFEGGEAENHSLELGSGQFIPGFEEQMVGMEPGTETTVEVTFPEDYHAENLAGQAATFNVTLHEVKRKESPELDDEFAVDVDENIETLDELKKKKREELEHNKEHEKEHHEQDSVVEQVTENANVDIPGAMITTETDRMHQEMSQRFEAQGITMDMYYQMAGTDEEGMKEQFRPEAEKRVKMNLALEAIADAEEIEADDEQVEEQLDQMAEAYERDKEEIRQLLSLQGALDTLKSELRMQSALKYLVEQAVTVEAKNEETETEETEEENKQD</sequence>
<feature type="coiled-coil region" evidence="15">
    <location>
        <begin position="254"/>
        <end position="284"/>
    </location>
</feature>
<dbReference type="InterPro" id="IPR001179">
    <property type="entry name" value="PPIase_FKBP_dom"/>
</dbReference>
<comment type="similarity">
    <text evidence="2 12 14">Belongs to the FKBP-type PPIase family. Tig subfamily.</text>
</comment>
<dbReference type="PIRSF" id="PIRSF003095">
    <property type="entry name" value="Trigger_factor"/>
    <property type="match status" value="1"/>
</dbReference>
<evidence type="ECO:0000256" key="15">
    <source>
        <dbReference type="SAM" id="Coils"/>
    </source>
</evidence>
<dbReference type="Pfam" id="PF05697">
    <property type="entry name" value="Trigger_N"/>
    <property type="match status" value="1"/>
</dbReference>
<dbReference type="AlphaFoldDB" id="A0A514LGT5"/>
<protein>
    <recommendedName>
        <fullName evidence="4 12">Trigger factor</fullName>
        <shortName evidence="12">TF</shortName>
        <ecNumber evidence="3 12">5.2.1.8</ecNumber>
    </recommendedName>
    <alternativeName>
        <fullName evidence="11 12">PPIase</fullName>
    </alternativeName>
</protein>
<keyword evidence="12" id="KW-0963">Cytoplasm</keyword>
<evidence type="ECO:0000256" key="12">
    <source>
        <dbReference type="HAMAP-Rule" id="MF_00303"/>
    </source>
</evidence>
<keyword evidence="7 12" id="KW-0143">Chaperone</keyword>
<dbReference type="OrthoDB" id="9767721at2"/>
<evidence type="ECO:0000256" key="5">
    <source>
        <dbReference type="ARBA" id="ARBA00022618"/>
    </source>
</evidence>
<evidence type="ECO:0000256" key="14">
    <source>
        <dbReference type="RuleBase" id="RU003914"/>
    </source>
</evidence>
<evidence type="ECO:0000256" key="1">
    <source>
        <dbReference type="ARBA" id="ARBA00000971"/>
    </source>
</evidence>
<comment type="subcellular location">
    <subcellularLocation>
        <location evidence="12">Cytoplasm</location>
    </subcellularLocation>
    <text evidence="12">About half TF is bound to the ribosome near the polypeptide exit tunnel while the other half is free in the cytoplasm.</text>
</comment>
<dbReference type="InterPro" id="IPR027304">
    <property type="entry name" value="Trigger_fact/SurA_dom_sf"/>
</dbReference>
<dbReference type="GO" id="GO:0044183">
    <property type="term" value="F:protein folding chaperone"/>
    <property type="evidence" value="ECO:0007669"/>
    <property type="project" value="TreeGrafter"/>
</dbReference>
<evidence type="ECO:0000313" key="17">
    <source>
        <dbReference type="EMBL" id="QDI91052.1"/>
    </source>
</evidence>
<evidence type="ECO:0000256" key="13">
    <source>
        <dbReference type="PROSITE-ProRule" id="PRU00277"/>
    </source>
</evidence>
<dbReference type="KEGG" id="sale:EPH95_07525"/>
<dbReference type="GO" id="GO:0003755">
    <property type="term" value="F:peptidyl-prolyl cis-trans isomerase activity"/>
    <property type="evidence" value="ECO:0007669"/>
    <property type="project" value="UniProtKB-UniRule"/>
</dbReference>
<dbReference type="Pfam" id="PF05698">
    <property type="entry name" value="Trigger_C"/>
    <property type="match status" value="1"/>
</dbReference>
<evidence type="ECO:0000256" key="6">
    <source>
        <dbReference type="ARBA" id="ARBA00023110"/>
    </source>
</evidence>
<dbReference type="InterPro" id="IPR036611">
    <property type="entry name" value="Trigger_fac_ribosome-bd_sf"/>
</dbReference>
<evidence type="ECO:0000259" key="16">
    <source>
        <dbReference type="PROSITE" id="PS50059"/>
    </source>
</evidence>
<evidence type="ECO:0000256" key="4">
    <source>
        <dbReference type="ARBA" id="ARBA00016902"/>
    </source>
</evidence>
<dbReference type="PANTHER" id="PTHR30560">
    <property type="entry name" value="TRIGGER FACTOR CHAPERONE AND PEPTIDYL-PROLYL CIS/TRANS ISOMERASE"/>
    <property type="match status" value="1"/>
</dbReference>
<evidence type="ECO:0000256" key="7">
    <source>
        <dbReference type="ARBA" id="ARBA00023186"/>
    </source>
</evidence>
<dbReference type="Gene3D" id="1.10.3120.10">
    <property type="entry name" value="Trigger factor, C-terminal domain"/>
    <property type="match status" value="1"/>
</dbReference>
<comment type="domain">
    <text evidence="12">Consists of 3 domains; the N-terminus binds the ribosome, the middle domain has PPIase activity, while the C-terminus has intrinsic chaperone activity on its own.</text>
</comment>
<dbReference type="InterPro" id="IPR037041">
    <property type="entry name" value="Trigger_fac_C_sf"/>
</dbReference>
<dbReference type="HAMAP" id="MF_00303">
    <property type="entry name" value="Trigger_factor_Tig"/>
    <property type="match status" value="1"/>
</dbReference>
<dbReference type="GO" id="GO:0005737">
    <property type="term" value="C:cytoplasm"/>
    <property type="evidence" value="ECO:0007669"/>
    <property type="project" value="UniProtKB-SubCell"/>
</dbReference>
<evidence type="ECO:0000256" key="2">
    <source>
        <dbReference type="ARBA" id="ARBA00005464"/>
    </source>
</evidence>
<evidence type="ECO:0000256" key="3">
    <source>
        <dbReference type="ARBA" id="ARBA00013194"/>
    </source>
</evidence>
<dbReference type="EC" id="5.2.1.8" evidence="3 12"/>
<evidence type="ECO:0000256" key="11">
    <source>
        <dbReference type="ARBA" id="ARBA00029986"/>
    </source>
</evidence>
<dbReference type="GO" id="GO:0051083">
    <property type="term" value="P:'de novo' cotranslational protein folding"/>
    <property type="evidence" value="ECO:0007669"/>
    <property type="project" value="TreeGrafter"/>
</dbReference>
<dbReference type="RefSeq" id="WP_142088759.1">
    <property type="nucleotide sequence ID" value="NZ_CP035485.1"/>
</dbReference>
<dbReference type="SUPFAM" id="SSF102735">
    <property type="entry name" value="Trigger factor ribosome-binding domain"/>
    <property type="match status" value="1"/>
</dbReference>
<dbReference type="Proteomes" id="UP000319756">
    <property type="component" value="Chromosome"/>
</dbReference>
<feature type="coiled-coil region" evidence="15">
    <location>
        <begin position="368"/>
        <end position="446"/>
    </location>
</feature>
<dbReference type="SUPFAM" id="SSF54534">
    <property type="entry name" value="FKBP-like"/>
    <property type="match status" value="1"/>
</dbReference>
<keyword evidence="15" id="KW-0175">Coiled coil</keyword>
<evidence type="ECO:0000313" key="18">
    <source>
        <dbReference type="Proteomes" id="UP000319756"/>
    </source>
</evidence>
<dbReference type="PROSITE" id="PS50059">
    <property type="entry name" value="FKBP_PPIASE"/>
    <property type="match status" value="1"/>
</dbReference>
<feature type="domain" description="PPIase FKBP-type" evidence="16">
    <location>
        <begin position="162"/>
        <end position="247"/>
    </location>
</feature>
<accession>A0A514LGT5</accession>
<dbReference type="FunFam" id="3.10.50.40:FF:000001">
    <property type="entry name" value="Trigger factor"/>
    <property type="match status" value="1"/>
</dbReference>
<dbReference type="GO" id="GO:0043022">
    <property type="term" value="F:ribosome binding"/>
    <property type="evidence" value="ECO:0007669"/>
    <property type="project" value="TreeGrafter"/>
</dbReference>
<evidence type="ECO:0000256" key="10">
    <source>
        <dbReference type="ARBA" id="ARBA00024849"/>
    </source>
</evidence>
<evidence type="ECO:0000256" key="8">
    <source>
        <dbReference type="ARBA" id="ARBA00023235"/>
    </source>
</evidence>
<dbReference type="GO" id="GO:0015031">
    <property type="term" value="P:protein transport"/>
    <property type="evidence" value="ECO:0007669"/>
    <property type="project" value="UniProtKB-UniRule"/>
</dbReference>
<comment type="catalytic activity">
    <reaction evidence="1 12 13">
        <text>[protein]-peptidylproline (omega=180) = [protein]-peptidylproline (omega=0)</text>
        <dbReference type="Rhea" id="RHEA:16237"/>
        <dbReference type="Rhea" id="RHEA-COMP:10747"/>
        <dbReference type="Rhea" id="RHEA-COMP:10748"/>
        <dbReference type="ChEBI" id="CHEBI:83833"/>
        <dbReference type="ChEBI" id="CHEBI:83834"/>
        <dbReference type="EC" id="5.2.1.8"/>
    </reaction>
</comment>
<evidence type="ECO:0000256" key="9">
    <source>
        <dbReference type="ARBA" id="ARBA00023306"/>
    </source>
</evidence>
<keyword evidence="18" id="KW-1185">Reference proteome</keyword>
<dbReference type="NCBIfam" id="TIGR00115">
    <property type="entry name" value="tig"/>
    <property type="match status" value="1"/>
</dbReference>
<gene>
    <name evidence="12" type="primary">tig</name>
    <name evidence="17" type="ORF">EPH95_07525</name>
</gene>
<dbReference type="Gene3D" id="3.10.50.40">
    <property type="match status" value="1"/>
</dbReference>
<keyword evidence="8 12" id="KW-0413">Isomerase</keyword>
<keyword evidence="5 12" id="KW-0132">Cell division</keyword>
<dbReference type="GO" id="GO:0043335">
    <property type="term" value="P:protein unfolding"/>
    <property type="evidence" value="ECO:0007669"/>
    <property type="project" value="TreeGrafter"/>
</dbReference>
<dbReference type="SUPFAM" id="SSF109998">
    <property type="entry name" value="Triger factor/SurA peptide-binding domain-like"/>
    <property type="match status" value="1"/>
</dbReference>
<dbReference type="PANTHER" id="PTHR30560:SF3">
    <property type="entry name" value="TRIGGER FACTOR-LIKE PROTEIN TIG, CHLOROPLASTIC"/>
    <property type="match status" value="1"/>
</dbReference>
<dbReference type="InterPro" id="IPR005215">
    <property type="entry name" value="Trig_fac"/>
</dbReference>
<dbReference type="GO" id="GO:0051301">
    <property type="term" value="P:cell division"/>
    <property type="evidence" value="ECO:0007669"/>
    <property type="project" value="UniProtKB-KW"/>
</dbReference>
<name>A0A514LGT5_9BACI</name>
<reference evidence="18" key="1">
    <citation type="submission" date="2019-01" db="EMBL/GenBank/DDBJ databases">
        <title>Genomic analysis of Salicibibacter sp. NKC3-5.</title>
        <authorList>
            <person name="Oh Y.J."/>
        </authorList>
    </citation>
    <scope>NUCLEOTIDE SEQUENCE [LARGE SCALE GENOMIC DNA]</scope>
    <source>
        <strain evidence="18">NKC3-5</strain>
    </source>
</reference>
<dbReference type="Gene3D" id="3.30.70.1050">
    <property type="entry name" value="Trigger factor ribosome-binding domain"/>
    <property type="match status" value="1"/>
</dbReference>
<dbReference type="Pfam" id="PF00254">
    <property type="entry name" value="FKBP_C"/>
    <property type="match status" value="1"/>
</dbReference>
<keyword evidence="6 12" id="KW-0697">Rotamase</keyword>
<dbReference type="InterPro" id="IPR008881">
    <property type="entry name" value="Trigger_fac_ribosome-bd_bac"/>
</dbReference>
<keyword evidence="9 12" id="KW-0131">Cell cycle</keyword>
<comment type="function">
    <text evidence="10 12">Involved in protein export. Acts as a chaperone by maintaining the newly synthesized protein in an open conformation. Functions as a peptidyl-prolyl cis-trans isomerase.</text>
</comment>
<dbReference type="EMBL" id="CP035485">
    <property type="protein sequence ID" value="QDI91052.1"/>
    <property type="molecule type" value="Genomic_DNA"/>
</dbReference>
<dbReference type="InterPro" id="IPR046357">
    <property type="entry name" value="PPIase_dom_sf"/>
</dbReference>
<dbReference type="InterPro" id="IPR008880">
    <property type="entry name" value="Trigger_fac_C"/>
</dbReference>